<name>A0ACC2IBF8_9PLEO</name>
<reference evidence="1" key="1">
    <citation type="submission" date="2022-11" db="EMBL/GenBank/DDBJ databases">
        <title>Genome Sequence of Boeremia exigua.</title>
        <authorList>
            <person name="Buettner E."/>
        </authorList>
    </citation>
    <scope>NUCLEOTIDE SEQUENCE</scope>
    <source>
        <strain evidence="1">CU02</strain>
    </source>
</reference>
<dbReference type="EMBL" id="JAPHNI010000321">
    <property type="protein sequence ID" value="KAJ8112480.1"/>
    <property type="molecule type" value="Genomic_DNA"/>
</dbReference>
<evidence type="ECO:0000313" key="1">
    <source>
        <dbReference type="EMBL" id="KAJ8112480.1"/>
    </source>
</evidence>
<evidence type="ECO:0000313" key="2">
    <source>
        <dbReference type="Proteomes" id="UP001153331"/>
    </source>
</evidence>
<accession>A0ACC2IBF8</accession>
<comment type="caution">
    <text evidence="1">The sequence shown here is derived from an EMBL/GenBank/DDBJ whole genome shotgun (WGS) entry which is preliminary data.</text>
</comment>
<organism evidence="1 2">
    <name type="scientific">Boeremia exigua</name>
    <dbReference type="NCBI Taxonomy" id="749465"/>
    <lineage>
        <taxon>Eukaryota</taxon>
        <taxon>Fungi</taxon>
        <taxon>Dikarya</taxon>
        <taxon>Ascomycota</taxon>
        <taxon>Pezizomycotina</taxon>
        <taxon>Dothideomycetes</taxon>
        <taxon>Pleosporomycetidae</taxon>
        <taxon>Pleosporales</taxon>
        <taxon>Pleosporineae</taxon>
        <taxon>Didymellaceae</taxon>
        <taxon>Boeremia</taxon>
    </lineage>
</organism>
<protein>
    <submittedName>
        <fullName evidence="1">Uncharacterized protein</fullName>
    </submittedName>
</protein>
<gene>
    <name evidence="1" type="ORF">OPT61_g5157</name>
</gene>
<keyword evidence="2" id="KW-1185">Reference proteome</keyword>
<dbReference type="Proteomes" id="UP001153331">
    <property type="component" value="Unassembled WGS sequence"/>
</dbReference>
<sequence>MTFLLIPTATETASITGPTYAPITSFLTYRLRHCHAYSQHTKRRSTGLAAMTLAELAGRLLKGPGYSQPHPGAGLYSDTRPSLERVSGSSFVTPAETGGSRIAGSGGLISDAFGEPKVPSLHAPSWGKSRPLSDIRELTEPSLADTIPRKLLSDNNLSRNISRPKLSRKPSAASRRRPSTDTRHGENREPDRKNSIESNGGRSMYRGRSSRTPSPPSPADDNNSISSMYSIPLGSVPPRSSSRARARVACQARQGSEGLLSSFTQRPPAHTAVDHALSRSGHPLSPTRHVATQIDPTLHDNNSGKLSRTFTRNPLSKELLEFPTHRHPRIELALDLSAGVFVGGGSIEGTIQISIDDAERIRHRRTLDIARISIDLIGIEEMSGNRRCVFLNLATELIDENHPPPQHMVYDQKPIGSNDLFWHLMPSVTHLAFSLSLPLNVGPPPFNSKNARIRYALSASLLIRDHGKQYIVRTSDDVTALSVYDPEKALMSLPSPLTASDEWVKVRDTRLDIVRVTAGLHRQVWVSGTSLYVDVHIANNSRKSVRKIELQLERDILCYKHAAASTMEKSAGQARIFDNNERSILSKSLVKHGAAGWHGVDPHQTHLRTCDLEVPRGHATVKCGKYFEVRYFLNVIVGSAHTRLVTVQLPIVLIHMNSLDVVPNSVAQVALAIEVKRTAGANQHDNRPSELGRKRSQSIQGRAFAAPRMQSLDRLHAQVEDLHELGEILNHSPRKYAIRRTNSDRDYHTPPSNRKGRVVDDGVAAELQNRLRRAHSNETIASRRQNTLDRGASKSKRAESALGFREAEVRDDMELAGLGLSGEAPFKQRLERSRSRQYQFVKKNSVERWRDVASSGVGWLKGHNGGSKDEREREDWV</sequence>
<proteinExistence type="predicted"/>